<dbReference type="InterPro" id="IPR051939">
    <property type="entry name" value="Glycosyltr_41/O-GlcNAc_trsf"/>
</dbReference>
<dbReference type="InterPro" id="IPR029489">
    <property type="entry name" value="OGT/SEC/SPY_C"/>
</dbReference>
<evidence type="ECO:0000256" key="3">
    <source>
        <dbReference type="ARBA" id="ARBA00022679"/>
    </source>
</evidence>
<evidence type="ECO:0000256" key="2">
    <source>
        <dbReference type="ARBA" id="ARBA00022676"/>
    </source>
</evidence>
<feature type="domain" description="O-GlcNAc transferase C-terminal" evidence="6">
    <location>
        <begin position="519"/>
        <end position="707"/>
    </location>
</feature>
<dbReference type="Gene3D" id="3.40.50.11380">
    <property type="match status" value="1"/>
</dbReference>
<dbReference type="Gene3D" id="3.40.50.2000">
    <property type="entry name" value="Glycogen Phosphorylase B"/>
    <property type="match status" value="1"/>
</dbReference>
<organism evidence="7 8">
    <name type="scientific">Microcystis aeruginosa Ma_MB_F_20061100_S20D</name>
    <dbReference type="NCBI Taxonomy" id="2486253"/>
    <lineage>
        <taxon>Bacteria</taxon>
        <taxon>Bacillati</taxon>
        <taxon>Cyanobacteriota</taxon>
        <taxon>Cyanophyceae</taxon>
        <taxon>Oscillatoriophycideae</taxon>
        <taxon>Chroococcales</taxon>
        <taxon>Microcystaceae</taxon>
        <taxon>Microcystis</taxon>
    </lineage>
</organism>
<protein>
    <submittedName>
        <fullName evidence="7">O-linked N-acetylglucosamine transferase, SPINDLY family protein</fullName>
    </submittedName>
</protein>
<sequence length="726" mass="84266">MQWHQDIQTYLNDNNYQLVLQFYEQLTENNSPVIEDYFYLGLAYLLQDREEDAQATWLLVLSQAAESELSGWIETLTQILDAEATRQENFQKLETSYLIRLHLQNLNPSFLNNLLHLMELEIQFQIFAMEKCNDWCVFELLENTATAAINLDLLLRVTEKVLIYPCTDTIHFLELAALHINNPEIIAAKVISAIVNYAYQQKQSVFAINLVELCLRFLPEDLYLQNSLFNLYKTTTVDYKKSLEIADNFYKSCQTTTEKLLGISLVIAISQAKGDWGNLPKFIDELIQLIERQINAKQFNARPFIIDSILGVTICLPYYQDNPKINRYLQSKLAEIFQADVRTRYNYIAPVSSPKSPARKIKIGYIAYTLRRHSVGWLSRWLFHYHNRDKFEIYTYFVNQAADEITEKWFINNSDYSYNLPAKIEQITAQIRQDNLDILVDIDSLTNNTTYLVMALKPAPIQVTWLGLDASGIPAIDYFIADNYVLPENAEEIYSEKIIRLPNSYLSVDGFEVGVPTRRRTDLNIPDDAIIYLTVQSGLKRTLNMIYLQLQILQQVPNSYLLIKGFADKETIRELFLKSAEELGISQDRLRFLPNDFNEETHRANLGIADIVLDTYPYSGATTTLETLWMGIPLVTRVGEQFAARNSYTFMKNAGISQGIAWSDEEYVQWGIKLGLDKNLREEVRYQLRQSRHTSPLWNAKQFTRDIETAYRQMWNIYSLSHQDEV</sequence>
<dbReference type="PANTHER" id="PTHR44835:SF1">
    <property type="entry name" value="PROTEIN O-GLCNAC TRANSFERASE"/>
    <property type="match status" value="1"/>
</dbReference>
<keyword evidence="3 7" id="KW-0808">Transferase</keyword>
<comment type="caution">
    <text evidence="7">The sequence shown here is derived from an EMBL/GenBank/DDBJ whole genome shotgun (WGS) entry which is preliminary data.</text>
</comment>
<accession>A0A552F0Z2</accession>
<evidence type="ECO:0000313" key="8">
    <source>
        <dbReference type="Proteomes" id="UP000315113"/>
    </source>
</evidence>
<dbReference type="Proteomes" id="UP000315113">
    <property type="component" value="Unassembled WGS sequence"/>
</dbReference>
<dbReference type="AlphaFoldDB" id="A0A552F0Z2"/>
<keyword evidence="5" id="KW-0802">TPR repeat</keyword>
<evidence type="ECO:0000259" key="6">
    <source>
        <dbReference type="Pfam" id="PF13844"/>
    </source>
</evidence>
<evidence type="ECO:0000256" key="5">
    <source>
        <dbReference type="ARBA" id="ARBA00022803"/>
    </source>
</evidence>
<dbReference type="SUPFAM" id="SSF53756">
    <property type="entry name" value="UDP-Glycosyltransferase/glycogen phosphorylase"/>
    <property type="match status" value="1"/>
</dbReference>
<feature type="domain" description="O-GlcNAc transferase C-terminal" evidence="6">
    <location>
        <begin position="355"/>
        <end position="507"/>
    </location>
</feature>
<evidence type="ECO:0000256" key="1">
    <source>
        <dbReference type="ARBA" id="ARBA00004922"/>
    </source>
</evidence>
<name>A0A552F0Z2_MICAE</name>
<dbReference type="Pfam" id="PF13844">
    <property type="entry name" value="Glyco_transf_41"/>
    <property type="match status" value="2"/>
</dbReference>
<dbReference type="PANTHER" id="PTHR44835">
    <property type="entry name" value="UDP-N-ACETYLGLUCOSAMINE--PEPTIDE N-ACETYLGLUCOSAMINYLTRANSFERASE SPINDLY-RELATED"/>
    <property type="match status" value="1"/>
</dbReference>
<dbReference type="GO" id="GO:0016757">
    <property type="term" value="F:glycosyltransferase activity"/>
    <property type="evidence" value="ECO:0007669"/>
    <property type="project" value="UniProtKB-KW"/>
</dbReference>
<keyword evidence="2" id="KW-0328">Glycosyltransferase</keyword>
<gene>
    <name evidence="7" type="ORF">EWV78_01185</name>
</gene>
<reference evidence="7 8" key="1">
    <citation type="submission" date="2019-01" db="EMBL/GenBank/DDBJ databases">
        <title>Coherence of Microcystis species and biogeography revealed through population genomics.</title>
        <authorList>
            <person name="Perez-Carrascal O.M."/>
            <person name="Terrat Y."/>
            <person name="Giani A."/>
            <person name="Fortin N."/>
            <person name="Tromas N."/>
            <person name="Shapiro B.J."/>
        </authorList>
    </citation>
    <scope>NUCLEOTIDE SEQUENCE [LARGE SCALE GENOMIC DNA]</scope>
    <source>
        <strain evidence="7">Ma_MB_F_20061100_S20D</strain>
    </source>
</reference>
<comment type="pathway">
    <text evidence="1">Protein modification; protein glycosylation.</text>
</comment>
<evidence type="ECO:0000313" key="7">
    <source>
        <dbReference type="EMBL" id="TRU40356.1"/>
    </source>
</evidence>
<proteinExistence type="predicted"/>
<evidence type="ECO:0000256" key="4">
    <source>
        <dbReference type="ARBA" id="ARBA00022737"/>
    </source>
</evidence>
<keyword evidence="4" id="KW-0677">Repeat</keyword>
<dbReference type="EMBL" id="SFBH01000009">
    <property type="protein sequence ID" value="TRU40356.1"/>
    <property type="molecule type" value="Genomic_DNA"/>
</dbReference>